<name>A0A8H5D3T7_9AGAR</name>
<dbReference type="SUPFAM" id="SSF55073">
    <property type="entry name" value="Nucleotide cyclase"/>
    <property type="match status" value="1"/>
</dbReference>
<evidence type="ECO:0000313" key="2">
    <source>
        <dbReference type="Proteomes" id="UP000559256"/>
    </source>
</evidence>
<dbReference type="InterPro" id="IPR029787">
    <property type="entry name" value="Nucleotide_cyclase"/>
</dbReference>
<evidence type="ECO:0000313" key="1">
    <source>
        <dbReference type="EMBL" id="KAF5353091.1"/>
    </source>
</evidence>
<accession>A0A8H5D3T7</accession>
<dbReference type="Proteomes" id="UP000559256">
    <property type="component" value="Unassembled WGS sequence"/>
</dbReference>
<protein>
    <submittedName>
        <fullName evidence="1">Uncharacterized protein</fullName>
    </submittedName>
</protein>
<reference evidence="1 2" key="1">
    <citation type="journal article" date="2020" name="ISME J.">
        <title>Uncovering the hidden diversity of litter-decomposition mechanisms in mushroom-forming fungi.</title>
        <authorList>
            <person name="Floudas D."/>
            <person name="Bentzer J."/>
            <person name="Ahren D."/>
            <person name="Johansson T."/>
            <person name="Persson P."/>
            <person name="Tunlid A."/>
        </authorList>
    </citation>
    <scope>NUCLEOTIDE SEQUENCE [LARGE SCALE GENOMIC DNA]</scope>
    <source>
        <strain evidence="1 2">CBS 291.85</strain>
    </source>
</reference>
<organism evidence="1 2">
    <name type="scientific">Tetrapyrgos nigripes</name>
    <dbReference type="NCBI Taxonomy" id="182062"/>
    <lineage>
        <taxon>Eukaryota</taxon>
        <taxon>Fungi</taxon>
        <taxon>Dikarya</taxon>
        <taxon>Basidiomycota</taxon>
        <taxon>Agaricomycotina</taxon>
        <taxon>Agaricomycetes</taxon>
        <taxon>Agaricomycetidae</taxon>
        <taxon>Agaricales</taxon>
        <taxon>Marasmiineae</taxon>
        <taxon>Marasmiaceae</taxon>
        <taxon>Tetrapyrgos</taxon>
    </lineage>
</organism>
<proteinExistence type="predicted"/>
<dbReference type="EMBL" id="JAACJM010000064">
    <property type="protein sequence ID" value="KAF5353091.1"/>
    <property type="molecule type" value="Genomic_DNA"/>
</dbReference>
<keyword evidence="2" id="KW-1185">Reference proteome</keyword>
<dbReference type="Gene3D" id="3.30.70.1230">
    <property type="entry name" value="Nucleotide cyclase"/>
    <property type="match status" value="1"/>
</dbReference>
<dbReference type="AlphaFoldDB" id="A0A8H5D3T7"/>
<sequence length="244" mass="27437">MSVLPILCVTMTAIYGTDSVFYLISSSKTQNAEYHPKSQHLRPFLPSYSPKSKTLIISGRALRLCDEYQVRSTGDGFMCAFPTTLDALWWCLHVQLKLLNEDWPLEILDCEDGKIIYDPKTNQLIPRGLCRHEYFHYGSPLCECSPVTHRMEYLGPVVNHTRLMVENATGGQILCSAEVMREIDAKVLGDEEDISESPPQALEAVRQIGITTFQGDGEGPELHSVLYPKDLAGRHQLVLEKVRA</sequence>
<comment type="caution">
    <text evidence="1">The sequence shown here is derived from an EMBL/GenBank/DDBJ whole genome shotgun (WGS) entry which is preliminary data.</text>
</comment>
<dbReference type="OrthoDB" id="2021138at2759"/>
<gene>
    <name evidence="1" type="ORF">D9758_008721</name>
</gene>